<sequence length="84" mass="9985">MKLCFIFEVTDNETYRYQFWDLEHVGAVGETVVHLCVLNATSIHNELLKRCLRIYPYMINDVYLADEYYGESGVIYPYMINDVY</sequence>
<dbReference type="OrthoDB" id="533508at2759"/>
<dbReference type="AlphaFoldDB" id="A0A6A0H2L1"/>
<gene>
    <name evidence="2" type="ORF">HAZT_HAZT002920</name>
</gene>
<evidence type="ECO:0000256" key="1">
    <source>
        <dbReference type="ARBA" id="ARBA00022737"/>
    </source>
</evidence>
<protein>
    <submittedName>
        <fullName evidence="2">Uncharacterized protein</fullName>
    </submittedName>
</protein>
<proteinExistence type="predicted"/>
<reference evidence="2" key="2">
    <citation type="journal article" date="2018" name="Environ. Sci. Technol.">
        <title>The Toxicogenome of Hyalella azteca: A Model for Sediment Ecotoxicology and Evolutionary Toxicology.</title>
        <authorList>
            <person name="Poynton H.C."/>
            <person name="Hasenbein S."/>
            <person name="Benoit J.B."/>
            <person name="Sepulveda M.S."/>
            <person name="Poelchau M.F."/>
            <person name="Hughes D.S.T."/>
            <person name="Murali S.C."/>
            <person name="Chen S."/>
            <person name="Glastad K.M."/>
            <person name="Goodisman M.A.D."/>
            <person name="Werren J.H."/>
            <person name="Vineis J.H."/>
            <person name="Bowen J.L."/>
            <person name="Friedrich M."/>
            <person name="Jones J."/>
            <person name="Robertson H.M."/>
            <person name="Feyereisen R."/>
            <person name="Mechler-Hickson A."/>
            <person name="Mathers N."/>
            <person name="Lee C.E."/>
            <person name="Colbourne J.K."/>
            <person name="Biales A."/>
            <person name="Johnston J.S."/>
            <person name="Wellborn G.A."/>
            <person name="Rosendale A.J."/>
            <person name="Cridge A.G."/>
            <person name="Munoz-Torres M.C."/>
            <person name="Bain P.A."/>
            <person name="Manny A.R."/>
            <person name="Major K.M."/>
            <person name="Lambert F.N."/>
            <person name="Vulpe C.D."/>
            <person name="Tuck P."/>
            <person name="Blalock B.J."/>
            <person name="Lin Y.Y."/>
            <person name="Smith M.E."/>
            <person name="Ochoa-Acuna H."/>
            <person name="Chen M.M."/>
            <person name="Childers C.P."/>
            <person name="Qu J."/>
            <person name="Dugan S."/>
            <person name="Lee S.L."/>
            <person name="Chao H."/>
            <person name="Dinh H."/>
            <person name="Han Y."/>
            <person name="Doddapaneni H."/>
            <person name="Worley K.C."/>
            <person name="Muzny D.M."/>
            <person name="Gibbs R.A."/>
            <person name="Richards S."/>
        </authorList>
    </citation>
    <scope>NUCLEOTIDE SEQUENCE</scope>
    <source>
        <strain evidence="2">HAZT.00-mixed</strain>
        <tissue evidence="2">Whole organism</tissue>
    </source>
</reference>
<evidence type="ECO:0000313" key="2">
    <source>
        <dbReference type="EMBL" id="KAA0195327.1"/>
    </source>
</evidence>
<dbReference type="Proteomes" id="UP000711488">
    <property type="component" value="Unassembled WGS sequence"/>
</dbReference>
<dbReference type="GO" id="GO:0005886">
    <property type="term" value="C:plasma membrane"/>
    <property type="evidence" value="ECO:0007669"/>
    <property type="project" value="TreeGrafter"/>
</dbReference>
<dbReference type="GO" id="GO:0005262">
    <property type="term" value="F:calcium channel activity"/>
    <property type="evidence" value="ECO:0007669"/>
    <property type="project" value="TreeGrafter"/>
</dbReference>
<keyword evidence="1" id="KW-0677">Repeat</keyword>
<dbReference type="PANTHER" id="PTHR10582">
    <property type="entry name" value="TRANSIENT RECEPTOR POTENTIAL ION CHANNEL PROTEIN"/>
    <property type="match status" value="1"/>
</dbReference>
<comment type="caution">
    <text evidence="2">The sequence shown here is derived from an EMBL/GenBank/DDBJ whole genome shotgun (WGS) entry which is preliminary data.</text>
</comment>
<dbReference type="InterPro" id="IPR024862">
    <property type="entry name" value="TRPV"/>
</dbReference>
<reference evidence="2" key="3">
    <citation type="submission" date="2019-06" db="EMBL/GenBank/DDBJ databases">
        <authorList>
            <person name="Poynton C."/>
            <person name="Hasenbein S."/>
            <person name="Benoit J.B."/>
            <person name="Sepulveda M.S."/>
            <person name="Poelchau M.F."/>
            <person name="Murali S.C."/>
            <person name="Chen S."/>
            <person name="Glastad K.M."/>
            <person name="Werren J.H."/>
            <person name="Vineis J.H."/>
            <person name="Bowen J.L."/>
            <person name="Friedrich M."/>
            <person name="Jones J."/>
            <person name="Robertson H.M."/>
            <person name="Feyereisen R."/>
            <person name="Mechler-Hickson A."/>
            <person name="Mathers N."/>
            <person name="Lee C.E."/>
            <person name="Colbourne J.K."/>
            <person name="Biales A."/>
            <person name="Johnston J.S."/>
            <person name="Wellborn G.A."/>
            <person name="Rosendale A.J."/>
            <person name="Cridge A.G."/>
            <person name="Munoz-Torres M.C."/>
            <person name="Bain P.A."/>
            <person name="Manny A.R."/>
            <person name="Major K.M."/>
            <person name="Lambert F.N."/>
            <person name="Vulpe C.D."/>
            <person name="Tuck P."/>
            <person name="Blalock B.J."/>
            <person name="Lin Y.-Y."/>
            <person name="Smith M.E."/>
            <person name="Ochoa-Acuna H."/>
            <person name="Chen M.-J.M."/>
            <person name="Childers C.P."/>
            <person name="Qu J."/>
            <person name="Dugan S."/>
            <person name="Lee S.L."/>
            <person name="Chao H."/>
            <person name="Dinh H."/>
            <person name="Han Y."/>
            <person name="Doddapaneni H."/>
            <person name="Worley K.C."/>
            <person name="Muzny D.M."/>
            <person name="Gibbs R.A."/>
            <person name="Richards S."/>
        </authorList>
    </citation>
    <scope>NUCLEOTIDE SEQUENCE</scope>
    <source>
        <strain evidence="2">HAZT.00-mixed</strain>
        <tissue evidence="2">Whole organism</tissue>
    </source>
</reference>
<dbReference type="EMBL" id="JQDR03009708">
    <property type="protein sequence ID" value="KAA0195327.1"/>
    <property type="molecule type" value="Genomic_DNA"/>
</dbReference>
<dbReference type="GO" id="GO:0098703">
    <property type="term" value="P:calcium ion import across plasma membrane"/>
    <property type="evidence" value="ECO:0007669"/>
    <property type="project" value="TreeGrafter"/>
</dbReference>
<name>A0A6A0H2L1_HYAAZ</name>
<dbReference type="PANTHER" id="PTHR10582:SF28">
    <property type="entry name" value="NANCHUNG, ISOFORM B"/>
    <property type="match status" value="1"/>
</dbReference>
<organism evidence="2">
    <name type="scientific">Hyalella azteca</name>
    <name type="common">Amphipod</name>
    <dbReference type="NCBI Taxonomy" id="294128"/>
    <lineage>
        <taxon>Eukaryota</taxon>
        <taxon>Metazoa</taxon>
        <taxon>Ecdysozoa</taxon>
        <taxon>Arthropoda</taxon>
        <taxon>Crustacea</taxon>
        <taxon>Multicrustacea</taxon>
        <taxon>Malacostraca</taxon>
        <taxon>Eumalacostraca</taxon>
        <taxon>Peracarida</taxon>
        <taxon>Amphipoda</taxon>
        <taxon>Senticaudata</taxon>
        <taxon>Talitrida</taxon>
        <taxon>Talitroidea</taxon>
        <taxon>Hyalellidae</taxon>
        <taxon>Hyalella</taxon>
    </lineage>
</organism>
<accession>A0A6A0H2L1</accession>
<reference evidence="2" key="1">
    <citation type="submission" date="2014-08" db="EMBL/GenBank/DDBJ databases">
        <authorList>
            <person name="Murali S."/>
            <person name="Richards S."/>
            <person name="Bandaranaike D."/>
            <person name="Bellair M."/>
            <person name="Blankenburg K."/>
            <person name="Chao H."/>
            <person name="Dinh H."/>
            <person name="Doddapaneni H."/>
            <person name="Dugan-Rocha S."/>
            <person name="Elkadiri S."/>
            <person name="Gnanaolivu R."/>
            <person name="Hughes D."/>
            <person name="Lee S."/>
            <person name="Li M."/>
            <person name="Ming W."/>
            <person name="Munidasa M."/>
            <person name="Muniz J."/>
            <person name="Nguyen L."/>
            <person name="Osuji N."/>
            <person name="Pu L.-L."/>
            <person name="Puazo M."/>
            <person name="Skinner E."/>
            <person name="Qu C."/>
            <person name="Quiroz J."/>
            <person name="Raj R."/>
            <person name="Weissenberger G."/>
            <person name="Xin Y."/>
            <person name="Zou X."/>
            <person name="Han Y."/>
            <person name="Worley K."/>
            <person name="Muzny D."/>
            <person name="Gibbs R."/>
        </authorList>
    </citation>
    <scope>NUCLEOTIDE SEQUENCE</scope>
    <source>
        <strain evidence="2">HAZT.00-mixed</strain>
        <tissue evidence="2">Whole organism</tissue>
    </source>
</reference>